<feature type="region of interest" description="Disordered" evidence="1">
    <location>
        <begin position="30"/>
        <end position="117"/>
    </location>
</feature>
<evidence type="ECO:0000256" key="1">
    <source>
        <dbReference type="SAM" id="MobiDB-lite"/>
    </source>
</evidence>
<dbReference type="SUPFAM" id="SSF50156">
    <property type="entry name" value="PDZ domain-like"/>
    <property type="match status" value="1"/>
</dbReference>
<feature type="compositionally biased region" description="Polar residues" evidence="1">
    <location>
        <begin position="131"/>
        <end position="156"/>
    </location>
</feature>
<feature type="signal peptide" evidence="3">
    <location>
        <begin position="1"/>
        <end position="20"/>
    </location>
</feature>
<evidence type="ECO:0000259" key="4">
    <source>
        <dbReference type="PROSITE" id="PS50106"/>
    </source>
</evidence>
<feature type="transmembrane region" description="Helical" evidence="2">
    <location>
        <begin position="331"/>
        <end position="353"/>
    </location>
</feature>
<feature type="compositionally biased region" description="Low complexity" evidence="1">
    <location>
        <begin position="38"/>
        <end position="57"/>
    </location>
</feature>
<feature type="region of interest" description="Disordered" evidence="1">
    <location>
        <begin position="493"/>
        <end position="524"/>
    </location>
</feature>
<dbReference type="CDD" id="cd00136">
    <property type="entry name" value="PDZ_canonical"/>
    <property type="match status" value="1"/>
</dbReference>
<keyword evidence="2" id="KW-0472">Membrane</keyword>
<gene>
    <name evidence="5" type="ORF">OAUR00152_LOCUS41646</name>
</gene>
<reference evidence="5" key="1">
    <citation type="submission" date="2021-01" db="EMBL/GenBank/DDBJ databases">
        <authorList>
            <person name="Corre E."/>
            <person name="Pelletier E."/>
            <person name="Niang G."/>
            <person name="Scheremetjew M."/>
            <person name="Finn R."/>
            <person name="Kale V."/>
            <person name="Holt S."/>
            <person name="Cochrane G."/>
            <person name="Meng A."/>
            <person name="Brown T."/>
            <person name="Cohen L."/>
        </authorList>
    </citation>
    <scope>NUCLEOTIDE SEQUENCE</scope>
    <source>
        <strain evidence="5">Isolate 1302-5</strain>
    </source>
</reference>
<evidence type="ECO:0000313" key="5">
    <source>
        <dbReference type="EMBL" id="CAE2288297.1"/>
    </source>
</evidence>
<dbReference type="PANTHER" id="PTHR38909:SF1">
    <property type="entry name" value="G PROTEIN GAMMA DOMAIN-CONTAINING PROTEIN"/>
    <property type="match status" value="1"/>
</dbReference>
<feature type="region of interest" description="Disordered" evidence="1">
    <location>
        <begin position="131"/>
        <end position="168"/>
    </location>
</feature>
<dbReference type="PROSITE" id="PS50106">
    <property type="entry name" value="PDZ"/>
    <property type="match status" value="1"/>
</dbReference>
<sequence>MKLSASVLLLAAVKLGRVDACWLIFCPDENPDTEAEVPGPTSSNPTSGPTSRPTLGPTIPPTLGPTTHPTFVPSGDPTTIPPTRNPTFVPTFAPSSGIPRTHAPTERPSRFPTNAPTRHPTMIFLIETPTKAPSNEPTLSQTEHPTPASTINNPVQHQPDGEQPRDDAVSWSQEGISMRLHGLSEFGGNAETIFQYEYGSFVKNFYQTRGIESKIIIDIEKVTLPEAPSRARSLKGNALKLSFFQESKFPHGLPNVTMGDFIQDPLKMKLDRDNFRDVLKSYREFSGLHFVSHTYLPSSLEEKMEPEPESIAQSLDSISQTQATTGNAKTWAILSAVLGVLGVVLIFGALYYAQRKQMFAKRESARRRYVDVKKQGSDTTERPEFLGSDEESQLDIINTLEHGDENTIAAQSKWQLSLIDGDDGISTLVDPTPSQPNLDAPSLARSTYDAPSIAAFTFDQSTIATKENDQLPLFQEGSKRFFLLPKDLFPGQGQPSFNSALGNPVGSSASKGKSKKKTGSEPPQTAFREELVIIRAAPGRLGLVIDATMDGPPTIHSIKDSSPLVGQVLVGDRLLAVDDVNVVSMSSIQVTKIITDKSDQETRKLSILRTVPFPTVPF</sequence>
<evidence type="ECO:0000256" key="2">
    <source>
        <dbReference type="SAM" id="Phobius"/>
    </source>
</evidence>
<dbReference type="EMBL" id="HBKQ01061118">
    <property type="protein sequence ID" value="CAE2288297.1"/>
    <property type="molecule type" value="Transcribed_RNA"/>
</dbReference>
<protein>
    <recommendedName>
        <fullName evidence="4">PDZ domain-containing protein</fullName>
    </recommendedName>
</protein>
<keyword evidence="3" id="KW-0732">Signal</keyword>
<dbReference type="InterPro" id="IPR001478">
    <property type="entry name" value="PDZ"/>
</dbReference>
<dbReference type="AlphaFoldDB" id="A0A7S4KAW3"/>
<keyword evidence="2" id="KW-1133">Transmembrane helix</keyword>
<dbReference type="SMART" id="SM00228">
    <property type="entry name" value="PDZ"/>
    <property type="match status" value="1"/>
</dbReference>
<proteinExistence type="predicted"/>
<accession>A0A7S4KAW3</accession>
<organism evidence="5">
    <name type="scientific">Odontella aurita</name>
    <dbReference type="NCBI Taxonomy" id="265563"/>
    <lineage>
        <taxon>Eukaryota</taxon>
        <taxon>Sar</taxon>
        <taxon>Stramenopiles</taxon>
        <taxon>Ochrophyta</taxon>
        <taxon>Bacillariophyta</taxon>
        <taxon>Mediophyceae</taxon>
        <taxon>Biddulphiophycidae</taxon>
        <taxon>Eupodiscales</taxon>
        <taxon>Odontellaceae</taxon>
        <taxon>Odontella</taxon>
    </lineage>
</organism>
<feature type="chain" id="PRO_5030621888" description="PDZ domain-containing protein" evidence="3">
    <location>
        <begin position="21"/>
        <end position="618"/>
    </location>
</feature>
<dbReference type="Gene3D" id="2.30.42.10">
    <property type="match status" value="1"/>
</dbReference>
<dbReference type="PANTHER" id="PTHR38909">
    <property type="entry name" value="G PROTEIN GAMMA DOMAIN-CONTAINING PROTEIN"/>
    <property type="match status" value="1"/>
</dbReference>
<evidence type="ECO:0000256" key="3">
    <source>
        <dbReference type="SAM" id="SignalP"/>
    </source>
</evidence>
<feature type="domain" description="PDZ" evidence="4">
    <location>
        <begin position="530"/>
        <end position="594"/>
    </location>
</feature>
<name>A0A7S4KAW3_9STRA</name>
<feature type="compositionally biased region" description="Basic and acidic residues" evidence="1">
    <location>
        <begin position="159"/>
        <end position="168"/>
    </location>
</feature>
<dbReference type="InterPro" id="IPR036034">
    <property type="entry name" value="PDZ_sf"/>
</dbReference>
<keyword evidence="2" id="KW-0812">Transmembrane</keyword>